<keyword evidence="2 3" id="KW-0040">ANK repeat</keyword>
<evidence type="ECO:0000313" key="5">
    <source>
        <dbReference type="Proteomes" id="UP001605036"/>
    </source>
</evidence>
<evidence type="ECO:0000256" key="3">
    <source>
        <dbReference type="PROSITE-ProRule" id="PRU00023"/>
    </source>
</evidence>
<dbReference type="PROSITE" id="PS50297">
    <property type="entry name" value="ANK_REP_REGION"/>
    <property type="match status" value="1"/>
</dbReference>
<organism evidence="4 5">
    <name type="scientific">Riccia fluitans</name>
    <dbReference type="NCBI Taxonomy" id="41844"/>
    <lineage>
        <taxon>Eukaryota</taxon>
        <taxon>Viridiplantae</taxon>
        <taxon>Streptophyta</taxon>
        <taxon>Embryophyta</taxon>
        <taxon>Marchantiophyta</taxon>
        <taxon>Marchantiopsida</taxon>
        <taxon>Marchantiidae</taxon>
        <taxon>Marchantiales</taxon>
        <taxon>Ricciaceae</taxon>
        <taxon>Riccia</taxon>
    </lineage>
</organism>
<sequence length="436" mass="48829">MGASFEFTYLSNQVEYAQVDLLEKFLQAPKETRKHVLDLKDEYVSKDQTNNPDQSKDVFKKNGFSVLHVAALFGQPAVVEKVLPNGEDKFGFLMQRMHPYGWLALHLCTRVDVHTSGPGYQVVKLLLAAFYGEYTRIDTQPANRMTVSTFKIRFQEKFHDEMTVDLFLLTPLHMSALVLEEGQSGSLVYAPVKDALMIAQLLLEAAGVEKPSSAIAAGNSLNPVQRAAIMVSEAAQLLMEAAGAENPQATGTSRKVVVEDSMLDICINALDCCSYTPLHWAARSYALEIIKLLLEQDKIKTLEEDRMRKTLLHVHVAMECSRHATADDNFSRSTSSKKLLLANSVVVREDMHRRLSDRQIIVDSSNAKLVGASLVASVTFTSLLQPPLGWATYYDEKYKDSPDNRVYTGGRKRYSDRSILGLQLFIFSVCHLYHDL</sequence>
<keyword evidence="5" id="KW-1185">Reference proteome</keyword>
<protein>
    <submittedName>
        <fullName evidence="4">Uncharacterized protein</fullName>
    </submittedName>
</protein>
<keyword evidence="1" id="KW-0677">Repeat</keyword>
<comment type="caution">
    <text evidence="4">The sequence shown here is derived from an EMBL/GenBank/DDBJ whole genome shotgun (WGS) entry which is preliminary data.</text>
</comment>
<dbReference type="Pfam" id="PF00023">
    <property type="entry name" value="Ank"/>
    <property type="match status" value="1"/>
</dbReference>
<dbReference type="PANTHER" id="PTHR24203:SF45">
    <property type="entry name" value="ANKYRIN REPEAT DOMAIN 6"/>
    <property type="match status" value="1"/>
</dbReference>
<evidence type="ECO:0000256" key="2">
    <source>
        <dbReference type="ARBA" id="ARBA00023043"/>
    </source>
</evidence>
<dbReference type="PROSITE" id="PS50088">
    <property type="entry name" value="ANK_REPEAT"/>
    <property type="match status" value="1"/>
</dbReference>
<dbReference type="SMART" id="SM00248">
    <property type="entry name" value="ANK"/>
    <property type="match status" value="2"/>
</dbReference>
<dbReference type="Gene3D" id="1.25.40.20">
    <property type="entry name" value="Ankyrin repeat-containing domain"/>
    <property type="match status" value="1"/>
</dbReference>
<dbReference type="InterPro" id="IPR036770">
    <property type="entry name" value="Ankyrin_rpt-contain_sf"/>
</dbReference>
<evidence type="ECO:0000256" key="1">
    <source>
        <dbReference type="ARBA" id="ARBA00022737"/>
    </source>
</evidence>
<proteinExistence type="predicted"/>
<dbReference type="InterPro" id="IPR002110">
    <property type="entry name" value="Ankyrin_rpt"/>
</dbReference>
<evidence type="ECO:0000313" key="4">
    <source>
        <dbReference type="EMBL" id="KAL2620811.1"/>
    </source>
</evidence>
<name>A0ABD1Y232_9MARC</name>
<dbReference type="PANTHER" id="PTHR24203">
    <property type="entry name" value="ANKYRIN REPEAT FAMILY PROTEIN"/>
    <property type="match status" value="1"/>
</dbReference>
<dbReference type="SUPFAM" id="SSF48403">
    <property type="entry name" value="Ankyrin repeat"/>
    <property type="match status" value="1"/>
</dbReference>
<dbReference type="AlphaFoldDB" id="A0ABD1Y232"/>
<dbReference type="EMBL" id="JBHFFA010000006">
    <property type="protein sequence ID" value="KAL2620811.1"/>
    <property type="molecule type" value="Genomic_DNA"/>
</dbReference>
<feature type="repeat" description="ANK" evidence="3">
    <location>
        <begin position="62"/>
        <end position="88"/>
    </location>
</feature>
<accession>A0ABD1Y232</accession>
<reference evidence="4 5" key="1">
    <citation type="submission" date="2024-09" db="EMBL/GenBank/DDBJ databases">
        <title>Chromosome-scale assembly of Riccia fluitans.</title>
        <authorList>
            <person name="Paukszto L."/>
            <person name="Sawicki J."/>
            <person name="Karawczyk K."/>
            <person name="Piernik-Szablinska J."/>
            <person name="Szczecinska M."/>
            <person name="Mazdziarz M."/>
        </authorList>
    </citation>
    <scope>NUCLEOTIDE SEQUENCE [LARGE SCALE GENOMIC DNA]</scope>
    <source>
        <strain evidence="4">Rf_01</strain>
        <tissue evidence="4">Aerial parts of the thallus</tissue>
    </source>
</reference>
<dbReference type="Proteomes" id="UP001605036">
    <property type="component" value="Unassembled WGS sequence"/>
</dbReference>
<gene>
    <name evidence="4" type="ORF">R1flu_001016</name>
</gene>